<dbReference type="InterPro" id="IPR023485">
    <property type="entry name" value="Ptyr_pPase"/>
</dbReference>
<evidence type="ECO:0000259" key="5">
    <source>
        <dbReference type="SMART" id="SM00226"/>
    </source>
</evidence>
<reference evidence="6 7" key="1">
    <citation type="submission" date="2019-03" db="EMBL/GenBank/DDBJ databases">
        <title>Genomics of glacier-inhabiting Cryobacterium strains.</title>
        <authorList>
            <person name="Liu Q."/>
            <person name="Xin Y.-H."/>
        </authorList>
    </citation>
    <scope>NUCLEOTIDE SEQUENCE [LARGE SCALE GENOMIC DNA]</scope>
    <source>
        <strain evidence="6 7">MDT1-3</strain>
    </source>
</reference>
<comment type="caution">
    <text evidence="6">The sequence shown here is derived from an EMBL/GenBank/DDBJ whole genome shotgun (WGS) entry which is preliminary data.</text>
</comment>
<dbReference type="PRINTS" id="PR00719">
    <property type="entry name" value="LMWPTPASE"/>
</dbReference>
<dbReference type="Gene3D" id="3.40.50.2300">
    <property type="match status" value="1"/>
</dbReference>
<dbReference type="PANTHER" id="PTHR11717">
    <property type="entry name" value="LOW MOLECULAR WEIGHT PROTEIN TYROSINE PHOSPHATASE"/>
    <property type="match status" value="1"/>
</dbReference>
<name>A0A4R8WM48_9MICO</name>
<dbReference type="AlphaFoldDB" id="A0A4R8WM48"/>
<proteinExistence type="inferred from homology"/>
<feature type="active site" description="Proton donor" evidence="4">
    <location>
        <position position="122"/>
    </location>
</feature>
<accession>A0A4R8WM48</accession>
<dbReference type="SMART" id="SM00226">
    <property type="entry name" value="LMWPc"/>
    <property type="match status" value="1"/>
</dbReference>
<evidence type="ECO:0000313" key="7">
    <source>
        <dbReference type="Proteomes" id="UP000298412"/>
    </source>
</evidence>
<keyword evidence="3" id="KW-0904">Protein phosphatase</keyword>
<protein>
    <submittedName>
        <fullName evidence="6">Low molecular weight phosphatase family protein</fullName>
    </submittedName>
</protein>
<organism evidence="6 7">
    <name type="scientific">Cryobacterium algoritolerans</name>
    <dbReference type="NCBI Taxonomy" id="1259184"/>
    <lineage>
        <taxon>Bacteria</taxon>
        <taxon>Bacillati</taxon>
        <taxon>Actinomycetota</taxon>
        <taxon>Actinomycetes</taxon>
        <taxon>Micrococcales</taxon>
        <taxon>Microbacteriaceae</taxon>
        <taxon>Cryobacterium</taxon>
    </lineage>
</organism>
<evidence type="ECO:0000256" key="1">
    <source>
        <dbReference type="ARBA" id="ARBA00011063"/>
    </source>
</evidence>
<comment type="similarity">
    <text evidence="1">Belongs to the low molecular weight phosphotyrosine protein phosphatase family.</text>
</comment>
<keyword evidence="7" id="KW-1185">Reference proteome</keyword>
<evidence type="ECO:0000256" key="3">
    <source>
        <dbReference type="ARBA" id="ARBA00022912"/>
    </source>
</evidence>
<keyword evidence="2" id="KW-0378">Hydrolase</keyword>
<dbReference type="GO" id="GO:0004725">
    <property type="term" value="F:protein tyrosine phosphatase activity"/>
    <property type="evidence" value="ECO:0007669"/>
    <property type="project" value="InterPro"/>
</dbReference>
<feature type="domain" description="Phosphotyrosine protein phosphatase I" evidence="5">
    <location>
        <begin position="8"/>
        <end position="187"/>
    </location>
</feature>
<dbReference type="Proteomes" id="UP000298412">
    <property type="component" value="Unassembled WGS sequence"/>
</dbReference>
<dbReference type="InterPro" id="IPR050438">
    <property type="entry name" value="LMW_PTPase"/>
</dbReference>
<feature type="active site" evidence="4">
    <location>
        <position position="20"/>
    </location>
</feature>
<evidence type="ECO:0000256" key="2">
    <source>
        <dbReference type="ARBA" id="ARBA00022801"/>
    </source>
</evidence>
<dbReference type="OrthoDB" id="9784339at2"/>
<sequence length="195" mass="20828">MTVVETPFTVLVVCTGNICRSPLAEQLLQTRLNAAGIPAIVTSAGTRAMVDYPMTDEAAALSRQYGATSQLHAARQLTPALIESADLILTATREHRGEVVSLHPRAARYAYTLNQFARLVSDPSVVELAETPTITSFLAEIAATKGLALPPHHPADDDIEDPYRQSTEIYARVAHIIDTAVSTITTALATTTGSC</sequence>
<dbReference type="SUPFAM" id="SSF52788">
    <property type="entry name" value="Phosphotyrosine protein phosphatases I"/>
    <property type="match status" value="1"/>
</dbReference>
<dbReference type="Pfam" id="PF01451">
    <property type="entry name" value="LMWPc"/>
    <property type="match status" value="1"/>
</dbReference>
<dbReference type="InterPro" id="IPR017867">
    <property type="entry name" value="Tyr_phospatase_low_mol_wt"/>
</dbReference>
<dbReference type="InterPro" id="IPR036196">
    <property type="entry name" value="Ptyr_pPase_sf"/>
</dbReference>
<evidence type="ECO:0000313" key="6">
    <source>
        <dbReference type="EMBL" id="TFC12018.1"/>
    </source>
</evidence>
<feature type="active site" description="Nucleophile" evidence="4">
    <location>
        <position position="14"/>
    </location>
</feature>
<evidence type="ECO:0000256" key="4">
    <source>
        <dbReference type="PIRSR" id="PIRSR617867-1"/>
    </source>
</evidence>
<dbReference type="EMBL" id="SOFP01000066">
    <property type="protein sequence ID" value="TFC12018.1"/>
    <property type="molecule type" value="Genomic_DNA"/>
</dbReference>
<gene>
    <name evidence="6" type="ORF">E3O19_13780</name>
</gene>
<dbReference type="PANTHER" id="PTHR11717:SF31">
    <property type="entry name" value="LOW MOLECULAR WEIGHT PROTEIN-TYROSINE-PHOSPHATASE ETP-RELATED"/>
    <property type="match status" value="1"/>
</dbReference>